<dbReference type="VEuPathDB" id="VectorBase:GAUT034865"/>
<name>A0A1A9VEK0_GLOAU</name>
<evidence type="ECO:0000313" key="2">
    <source>
        <dbReference type="Proteomes" id="UP000078200"/>
    </source>
</evidence>
<dbReference type="Proteomes" id="UP000078200">
    <property type="component" value="Unassembled WGS sequence"/>
</dbReference>
<keyword evidence="2" id="KW-1185">Reference proteome</keyword>
<protein>
    <submittedName>
        <fullName evidence="1">Uncharacterized protein</fullName>
    </submittedName>
</protein>
<organism evidence="1 2">
    <name type="scientific">Glossina austeni</name>
    <name type="common">Savannah tsetse fly</name>
    <dbReference type="NCBI Taxonomy" id="7395"/>
    <lineage>
        <taxon>Eukaryota</taxon>
        <taxon>Metazoa</taxon>
        <taxon>Ecdysozoa</taxon>
        <taxon>Arthropoda</taxon>
        <taxon>Hexapoda</taxon>
        <taxon>Insecta</taxon>
        <taxon>Pterygota</taxon>
        <taxon>Neoptera</taxon>
        <taxon>Endopterygota</taxon>
        <taxon>Diptera</taxon>
        <taxon>Brachycera</taxon>
        <taxon>Muscomorpha</taxon>
        <taxon>Hippoboscoidea</taxon>
        <taxon>Glossinidae</taxon>
        <taxon>Glossina</taxon>
    </lineage>
</organism>
<reference evidence="1" key="1">
    <citation type="submission" date="2020-05" db="UniProtKB">
        <authorList>
            <consortium name="EnsemblMetazoa"/>
        </authorList>
    </citation>
    <scope>IDENTIFICATION</scope>
    <source>
        <strain evidence="1">TTRI</strain>
    </source>
</reference>
<dbReference type="EnsemblMetazoa" id="GAUT034865-RA">
    <property type="protein sequence ID" value="GAUT034865-PA"/>
    <property type="gene ID" value="GAUT034865"/>
</dbReference>
<accession>A0A1A9VEK0</accession>
<evidence type="ECO:0000313" key="1">
    <source>
        <dbReference type="EnsemblMetazoa" id="GAUT034865-PA"/>
    </source>
</evidence>
<dbReference type="AlphaFoldDB" id="A0A1A9VEK0"/>
<proteinExistence type="predicted"/>
<sequence length="120" mass="13803">MNSAVSNKGSDGLNARDVRHYLLRRPKRAISEKSKRKSFSQAFIKLVSSSKSFNLTSKRIMFALEQIFVDSHERNATQIHRNYRAFLLVVAEIYYKSENVVRCDLLLVTLCTHICSSHNP</sequence>